<evidence type="ECO:0008006" key="3">
    <source>
        <dbReference type="Google" id="ProtNLM"/>
    </source>
</evidence>
<sequence>MTVNIVALVIGALILTAGLYYLVRGKTTGIPGKYMAQSAGSALPSSLSS</sequence>
<proteinExistence type="predicted"/>
<reference evidence="2" key="1">
    <citation type="submission" date="2023-02" db="EMBL/GenBank/DDBJ databases">
        <title>Gut commensal Christensenella minuta modulates host metabolism via a new class of secondary bile acids.</title>
        <authorList>
            <person name="Liu C."/>
        </authorList>
    </citation>
    <scope>NUCLEOTIDE SEQUENCE</scope>
    <source>
        <strain evidence="2">CA70</strain>
    </source>
</reference>
<dbReference type="EMBL" id="CP117826">
    <property type="protein sequence ID" value="XCC62093.1"/>
    <property type="molecule type" value="Genomic_DNA"/>
</dbReference>
<accession>A0AAU8A7M0</accession>
<dbReference type="AlphaFoldDB" id="A0AAU8A7M0"/>
<protein>
    <recommendedName>
        <fullName evidence="3">CstA N-terminal domain-containing protein</fullName>
    </recommendedName>
</protein>
<evidence type="ECO:0000313" key="2">
    <source>
        <dbReference type="EMBL" id="XCC62093.1"/>
    </source>
</evidence>
<evidence type="ECO:0000256" key="1">
    <source>
        <dbReference type="SAM" id="Phobius"/>
    </source>
</evidence>
<name>A0AAU8A7M0_9FIRM</name>
<keyword evidence="1" id="KW-0472">Membrane</keyword>
<dbReference type="RefSeq" id="WP_353423368.1">
    <property type="nucleotide sequence ID" value="NZ_CP117826.1"/>
</dbReference>
<keyword evidence="1" id="KW-0812">Transmembrane</keyword>
<feature type="transmembrane region" description="Helical" evidence="1">
    <location>
        <begin position="6"/>
        <end position="23"/>
    </location>
</feature>
<gene>
    <name evidence="2" type="ORF">PUP29_11255</name>
</gene>
<organism evidence="2">
    <name type="scientific">Christensenella massiliensis</name>
    <dbReference type="NCBI Taxonomy" id="1805714"/>
    <lineage>
        <taxon>Bacteria</taxon>
        <taxon>Bacillati</taxon>
        <taxon>Bacillota</taxon>
        <taxon>Clostridia</taxon>
        <taxon>Christensenellales</taxon>
        <taxon>Christensenellaceae</taxon>
        <taxon>Christensenella</taxon>
    </lineage>
</organism>
<keyword evidence="1" id="KW-1133">Transmembrane helix</keyword>